<evidence type="ECO:0000313" key="2">
    <source>
        <dbReference type="Proteomes" id="UP000004810"/>
    </source>
</evidence>
<sequence length="137" mass="15152">MGYFVELAGGSALTGPARFIRPMTLPVSMQELQIGQTVVARVSSVDLERKRFALILDTYLCVPPGAKPDYFAPSMVHYTVEELNWFIANNPSNSEVPKIGECIDVKVIEVSERNIVVQYGDNANLKGYTINSTNILK</sequence>
<accession>J9EGA4</accession>
<evidence type="ECO:0008006" key="3">
    <source>
        <dbReference type="Google" id="ProtNLM"/>
    </source>
</evidence>
<dbReference type="EMBL" id="ADBV01003854">
    <property type="protein sequence ID" value="EJW81183.1"/>
    <property type="molecule type" value="Genomic_DNA"/>
</dbReference>
<dbReference type="Proteomes" id="UP000004810">
    <property type="component" value="Unassembled WGS sequence"/>
</dbReference>
<comment type="caution">
    <text evidence="1">The sequence shown here is derived from an EMBL/GenBank/DDBJ whole genome shotgun (WGS) entry which is preliminary data.</text>
</comment>
<feature type="non-terminal residue" evidence="1">
    <location>
        <position position="137"/>
    </location>
</feature>
<evidence type="ECO:0000313" key="1">
    <source>
        <dbReference type="EMBL" id="EJW81183.1"/>
    </source>
</evidence>
<name>J9EGA4_WUCBA</name>
<dbReference type="AlphaFoldDB" id="J9EGA4"/>
<protein>
    <recommendedName>
        <fullName evidence="3">S1 motif domain-containing protein</fullName>
    </recommendedName>
</protein>
<gene>
    <name evidence="1" type="ORF">WUBG_07908</name>
</gene>
<organism evidence="1 2">
    <name type="scientific">Wuchereria bancrofti</name>
    <dbReference type="NCBI Taxonomy" id="6293"/>
    <lineage>
        <taxon>Eukaryota</taxon>
        <taxon>Metazoa</taxon>
        <taxon>Ecdysozoa</taxon>
        <taxon>Nematoda</taxon>
        <taxon>Chromadorea</taxon>
        <taxon>Rhabditida</taxon>
        <taxon>Spirurina</taxon>
        <taxon>Spiruromorpha</taxon>
        <taxon>Filarioidea</taxon>
        <taxon>Onchocercidae</taxon>
        <taxon>Wuchereria</taxon>
    </lineage>
</organism>
<reference evidence="2" key="1">
    <citation type="submission" date="2012-08" db="EMBL/GenBank/DDBJ databases">
        <title>The Genome Sequence of Wuchereria bancrofti.</title>
        <authorList>
            <person name="Nutman T.B."/>
            <person name="Fink D.L."/>
            <person name="Russ C."/>
            <person name="Young S."/>
            <person name="Zeng Q."/>
            <person name="Koehrsen M."/>
            <person name="Alvarado L."/>
            <person name="Berlin A."/>
            <person name="Chapman S.B."/>
            <person name="Chen Z."/>
            <person name="Freedman E."/>
            <person name="Gellesch M."/>
            <person name="Goldberg J."/>
            <person name="Griggs A."/>
            <person name="Gujja S."/>
            <person name="Heilman E.R."/>
            <person name="Heiman D."/>
            <person name="Hepburn T."/>
            <person name="Howarth C."/>
            <person name="Jen D."/>
            <person name="Larson L."/>
            <person name="Lewis B."/>
            <person name="Mehta T."/>
            <person name="Park D."/>
            <person name="Pearson M."/>
            <person name="Roberts A."/>
            <person name="Saif S."/>
            <person name="Shea T."/>
            <person name="Shenoy N."/>
            <person name="Sisk P."/>
            <person name="Stolte C."/>
            <person name="Sykes S."/>
            <person name="Walk T."/>
            <person name="White J."/>
            <person name="Yandava C."/>
            <person name="Haas B."/>
            <person name="Henn M.R."/>
            <person name="Nusbaum C."/>
            <person name="Birren B."/>
        </authorList>
    </citation>
    <scope>NUCLEOTIDE SEQUENCE [LARGE SCALE GENOMIC DNA]</scope>
    <source>
        <strain evidence="2">NA</strain>
    </source>
</reference>
<proteinExistence type="predicted"/>